<dbReference type="AlphaFoldDB" id="A0A1J0VSH9"/>
<dbReference type="EMBL" id="CP018082">
    <property type="protein sequence ID" value="APE34990.1"/>
    <property type="molecule type" value="Genomic_DNA"/>
</dbReference>
<organism evidence="1 2">
    <name type="scientific">Nocardia mangyaensis</name>
    <dbReference type="NCBI Taxonomy" id="2213200"/>
    <lineage>
        <taxon>Bacteria</taxon>
        <taxon>Bacillati</taxon>
        <taxon>Actinomycetota</taxon>
        <taxon>Actinomycetes</taxon>
        <taxon>Mycobacteriales</taxon>
        <taxon>Nocardiaceae</taxon>
        <taxon>Nocardia</taxon>
    </lineage>
</organism>
<sequence length="449" mass="47343">MTAETTRAHAQSWPAPAQAVLPELDPFYRPRSGYERLPEGTLLRWRPVELAAFGLIPLRVSAWQLLYRTTDLNGAADASVTTVIAPAGGAGATTPLLSFQCAIDAISSKAFPSYALQRGSRAIGTFTHVELLCFVDALTRGWAISIPDHEGMLGAWGAPREPGHRALDGVRAALNFAPLGLDPNAQVGLWGYSGGGLATSWAVEMAPTYAPELDIVGAVLGSPVGDLLSTFHRLNGGLHAGLPTLVVAALRRVYPALDTVIGSHFNDDGRAVLDKAALSTTAAAVLRLARYNVSRHTTMPIAEVLALETLAAMIDDLALGTSAPTVPLLVVQAVHDQIIAVDDIDALVERYRAHGAHVTYLRDRTSEHLSLLAISTPLSLNWLADRFAGAALTPPRTRTVRSVLGLPAGRRGFAGLARAALQALFARPLTAAAIDRDGSTAAGAARRAA</sequence>
<dbReference type="GO" id="GO:0016042">
    <property type="term" value="P:lipid catabolic process"/>
    <property type="evidence" value="ECO:0007669"/>
    <property type="project" value="InterPro"/>
</dbReference>
<proteinExistence type="predicted"/>
<accession>A0A1J0VSH9</accession>
<dbReference type="SUPFAM" id="SSF53474">
    <property type="entry name" value="alpha/beta-Hydrolases"/>
    <property type="match status" value="1"/>
</dbReference>
<dbReference type="Gene3D" id="3.40.50.1820">
    <property type="entry name" value="alpha/beta hydrolase"/>
    <property type="match status" value="1"/>
</dbReference>
<evidence type="ECO:0000313" key="2">
    <source>
        <dbReference type="Proteomes" id="UP000183810"/>
    </source>
</evidence>
<dbReference type="OrthoDB" id="9798122at2"/>
<dbReference type="PANTHER" id="PTHR34853">
    <property type="match status" value="1"/>
</dbReference>
<gene>
    <name evidence="1" type="ORF">BOX37_14690</name>
</gene>
<dbReference type="GO" id="GO:0004806">
    <property type="term" value="F:triacylglycerol lipase activity"/>
    <property type="evidence" value="ECO:0007669"/>
    <property type="project" value="InterPro"/>
</dbReference>
<keyword evidence="2" id="KW-1185">Reference proteome</keyword>
<reference evidence="1" key="1">
    <citation type="submission" date="2016-11" db="EMBL/GenBank/DDBJ databases">
        <authorList>
            <person name="Jaros S."/>
            <person name="Januszkiewicz K."/>
            <person name="Wedrychowicz H."/>
        </authorList>
    </citation>
    <scope>NUCLEOTIDE SEQUENCE [LARGE SCALE GENOMIC DNA]</scope>
    <source>
        <strain evidence="1">Y48</strain>
    </source>
</reference>
<evidence type="ECO:0000313" key="1">
    <source>
        <dbReference type="EMBL" id="APE34990.1"/>
    </source>
</evidence>
<name>A0A1J0VSH9_9NOCA</name>
<dbReference type="KEGG" id="nsl:BOX37_14690"/>
<dbReference type="Gene3D" id="1.10.260.130">
    <property type="match status" value="1"/>
</dbReference>
<dbReference type="InterPro" id="IPR029058">
    <property type="entry name" value="AB_hydrolase_fold"/>
</dbReference>
<dbReference type="PANTHER" id="PTHR34853:SF1">
    <property type="entry name" value="LIPASE 5"/>
    <property type="match status" value="1"/>
</dbReference>
<dbReference type="RefSeq" id="WP_071928175.1">
    <property type="nucleotide sequence ID" value="NZ_CP018082.1"/>
</dbReference>
<dbReference type="Proteomes" id="UP000183810">
    <property type="component" value="Chromosome"/>
</dbReference>
<protein>
    <submittedName>
        <fullName evidence="1">Lipase</fullName>
    </submittedName>
</protein>
<dbReference type="InterPro" id="IPR005152">
    <property type="entry name" value="Lipase_secreted"/>
</dbReference>
<dbReference type="Pfam" id="PF03583">
    <property type="entry name" value="LIP"/>
    <property type="match status" value="1"/>
</dbReference>